<sequence length="58" mass="6764">MGCKSWPLHPEMHTTSDRSLCSLFFWTGFATAPIPPVHHNFRYLTTHHAVFRTIFKCC</sequence>
<dbReference type="EMBL" id="GBRH01185708">
    <property type="protein sequence ID" value="JAE12188.1"/>
    <property type="molecule type" value="Transcribed_RNA"/>
</dbReference>
<dbReference type="AlphaFoldDB" id="A0A0A9FV23"/>
<evidence type="ECO:0000313" key="1">
    <source>
        <dbReference type="EMBL" id="JAE12188.1"/>
    </source>
</evidence>
<protein>
    <submittedName>
        <fullName evidence="1">Uncharacterized protein</fullName>
    </submittedName>
</protein>
<reference evidence="1" key="2">
    <citation type="journal article" date="2015" name="Data Brief">
        <title>Shoot transcriptome of the giant reed, Arundo donax.</title>
        <authorList>
            <person name="Barrero R.A."/>
            <person name="Guerrero F.D."/>
            <person name="Moolhuijzen P."/>
            <person name="Goolsby J.A."/>
            <person name="Tidwell J."/>
            <person name="Bellgard S.E."/>
            <person name="Bellgard M.I."/>
        </authorList>
    </citation>
    <scope>NUCLEOTIDE SEQUENCE</scope>
    <source>
        <tissue evidence="1">Shoot tissue taken approximately 20 cm above the soil surface</tissue>
    </source>
</reference>
<organism evidence="1">
    <name type="scientific">Arundo donax</name>
    <name type="common">Giant reed</name>
    <name type="synonym">Donax arundinaceus</name>
    <dbReference type="NCBI Taxonomy" id="35708"/>
    <lineage>
        <taxon>Eukaryota</taxon>
        <taxon>Viridiplantae</taxon>
        <taxon>Streptophyta</taxon>
        <taxon>Embryophyta</taxon>
        <taxon>Tracheophyta</taxon>
        <taxon>Spermatophyta</taxon>
        <taxon>Magnoliopsida</taxon>
        <taxon>Liliopsida</taxon>
        <taxon>Poales</taxon>
        <taxon>Poaceae</taxon>
        <taxon>PACMAD clade</taxon>
        <taxon>Arundinoideae</taxon>
        <taxon>Arundineae</taxon>
        <taxon>Arundo</taxon>
    </lineage>
</organism>
<proteinExistence type="predicted"/>
<accession>A0A0A9FV23</accession>
<reference evidence="1" key="1">
    <citation type="submission" date="2014-09" db="EMBL/GenBank/DDBJ databases">
        <authorList>
            <person name="Magalhaes I.L.F."/>
            <person name="Oliveira U."/>
            <person name="Santos F.R."/>
            <person name="Vidigal T.H.D.A."/>
            <person name="Brescovit A.D."/>
            <person name="Santos A.J."/>
        </authorList>
    </citation>
    <scope>NUCLEOTIDE SEQUENCE</scope>
    <source>
        <tissue evidence="1">Shoot tissue taken approximately 20 cm above the soil surface</tissue>
    </source>
</reference>
<name>A0A0A9FV23_ARUDO</name>